<accession>X1DQ06</accession>
<protein>
    <submittedName>
        <fullName evidence="1">Uncharacterized protein</fullName>
    </submittedName>
</protein>
<feature type="non-terminal residue" evidence="1">
    <location>
        <position position="1"/>
    </location>
</feature>
<evidence type="ECO:0000313" key="1">
    <source>
        <dbReference type="EMBL" id="GAH07054.1"/>
    </source>
</evidence>
<sequence length="53" mass="6518">FIDSYQILHKPGTEGWINRALWNVWWFLIANDYHEIIENSNYVKNLRRRVVKT</sequence>
<comment type="caution">
    <text evidence="1">The sequence shown here is derived from an EMBL/GenBank/DDBJ whole genome shotgun (WGS) entry which is preliminary data.</text>
</comment>
<dbReference type="EMBL" id="BART01037372">
    <property type="protein sequence ID" value="GAH07054.1"/>
    <property type="molecule type" value="Genomic_DNA"/>
</dbReference>
<gene>
    <name evidence="1" type="ORF">S01H4_62563</name>
</gene>
<name>X1DQ06_9ZZZZ</name>
<reference evidence="1" key="1">
    <citation type="journal article" date="2014" name="Front. Microbiol.">
        <title>High frequency of phylogenetically diverse reductive dehalogenase-homologous genes in deep subseafloor sedimentary metagenomes.</title>
        <authorList>
            <person name="Kawai M."/>
            <person name="Futagami T."/>
            <person name="Toyoda A."/>
            <person name="Takaki Y."/>
            <person name="Nishi S."/>
            <person name="Hori S."/>
            <person name="Arai W."/>
            <person name="Tsubouchi T."/>
            <person name="Morono Y."/>
            <person name="Uchiyama I."/>
            <person name="Ito T."/>
            <person name="Fujiyama A."/>
            <person name="Inagaki F."/>
            <person name="Takami H."/>
        </authorList>
    </citation>
    <scope>NUCLEOTIDE SEQUENCE</scope>
    <source>
        <strain evidence="1">Expedition CK06-06</strain>
    </source>
</reference>
<dbReference type="AlphaFoldDB" id="X1DQ06"/>
<organism evidence="1">
    <name type="scientific">marine sediment metagenome</name>
    <dbReference type="NCBI Taxonomy" id="412755"/>
    <lineage>
        <taxon>unclassified sequences</taxon>
        <taxon>metagenomes</taxon>
        <taxon>ecological metagenomes</taxon>
    </lineage>
</organism>
<proteinExistence type="predicted"/>